<dbReference type="EMBL" id="JARIHO010000041">
    <property type="protein sequence ID" value="KAJ7327602.1"/>
    <property type="molecule type" value="Genomic_DNA"/>
</dbReference>
<name>A0AAD6ZKQ8_9AGAR</name>
<keyword evidence="1" id="KW-0472">Membrane</keyword>
<keyword evidence="1" id="KW-1133">Transmembrane helix</keyword>
<comment type="caution">
    <text evidence="2">The sequence shown here is derived from an EMBL/GenBank/DDBJ whole genome shotgun (WGS) entry which is preliminary data.</text>
</comment>
<sequence>MESALSSVLGTSGTASANSAAGYVSVLDFSGYVHVISTGGIVPTALVDADVAANTKGLFTVNTKPFPPVGTEFNMSMIQQGLSADVSCKYQQLNVNTQPSVTREVHTVNIEQNGFPILYSVVSVSALCADGQRSYTGALTGTNETLLFLDCATTDSAGKTTYTVIIDGNGMYDGPNGASVVCTVTPQTLDYVVSYSNQFIYRNLQDKPMNPQITPAPPGVSYLAAYCLSRVFLYGQSGIRNVVGDSMASIFTGQSKGSSLPETALWEAYIRGVVEFVGTAVKTDMSWAGGPFGGNPPSTMTRAISGTALTTSLGWDYREAGSAAILIPSTFVAVASILIVLFAQYRNHGIPTQHANFDPNDPLLLMAAASAGGMHETFQGLEEREIKEGALKKVRLGPIDNRDGFVQIV</sequence>
<dbReference type="Proteomes" id="UP001218218">
    <property type="component" value="Unassembled WGS sequence"/>
</dbReference>
<reference evidence="2" key="1">
    <citation type="submission" date="2023-03" db="EMBL/GenBank/DDBJ databases">
        <title>Massive genome expansion in bonnet fungi (Mycena s.s.) driven by repeated elements and novel gene families across ecological guilds.</title>
        <authorList>
            <consortium name="Lawrence Berkeley National Laboratory"/>
            <person name="Harder C.B."/>
            <person name="Miyauchi S."/>
            <person name="Viragh M."/>
            <person name="Kuo A."/>
            <person name="Thoen E."/>
            <person name="Andreopoulos B."/>
            <person name="Lu D."/>
            <person name="Skrede I."/>
            <person name="Drula E."/>
            <person name="Henrissat B."/>
            <person name="Morin E."/>
            <person name="Kohler A."/>
            <person name="Barry K."/>
            <person name="LaButti K."/>
            <person name="Morin E."/>
            <person name="Salamov A."/>
            <person name="Lipzen A."/>
            <person name="Mereny Z."/>
            <person name="Hegedus B."/>
            <person name="Baldrian P."/>
            <person name="Stursova M."/>
            <person name="Weitz H."/>
            <person name="Taylor A."/>
            <person name="Grigoriev I.V."/>
            <person name="Nagy L.G."/>
            <person name="Martin F."/>
            <person name="Kauserud H."/>
        </authorList>
    </citation>
    <scope>NUCLEOTIDE SEQUENCE</scope>
    <source>
        <strain evidence="2">CBHHK002</strain>
    </source>
</reference>
<accession>A0AAD6ZKQ8</accession>
<organism evidence="2 3">
    <name type="scientific">Mycena albidolilacea</name>
    <dbReference type="NCBI Taxonomy" id="1033008"/>
    <lineage>
        <taxon>Eukaryota</taxon>
        <taxon>Fungi</taxon>
        <taxon>Dikarya</taxon>
        <taxon>Basidiomycota</taxon>
        <taxon>Agaricomycotina</taxon>
        <taxon>Agaricomycetes</taxon>
        <taxon>Agaricomycetidae</taxon>
        <taxon>Agaricales</taxon>
        <taxon>Marasmiineae</taxon>
        <taxon>Mycenaceae</taxon>
        <taxon>Mycena</taxon>
    </lineage>
</organism>
<evidence type="ECO:0000256" key="1">
    <source>
        <dbReference type="SAM" id="Phobius"/>
    </source>
</evidence>
<feature type="transmembrane region" description="Helical" evidence="1">
    <location>
        <begin position="323"/>
        <end position="343"/>
    </location>
</feature>
<evidence type="ECO:0000313" key="3">
    <source>
        <dbReference type="Proteomes" id="UP001218218"/>
    </source>
</evidence>
<keyword evidence="1" id="KW-0812">Transmembrane</keyword>
<dbReference type="AlphaFoldDB" id="A0AAD6ZKQ8"/>
<keyword evidence="3" id="KW-1185">Reference proteome</keyword>
<gene>
    <name evidence="2" type="ORF">DFH08DRAFT_940857</name>
</gene>
<proteinExistence type="predicted"/>
<evidence type="ECO:0000313" key="2">
    <source>
        <dbReference type="EMBL" id="KAJ7327602.1"/>
    </source>
</evidence>
<protein>
    <submittedName>
        <fullName evidence="2">Uncharacterized protein</fullName>
    </submittedName>
</protein>